<feature type="transmembrane region" description="Helical" evidence="1">
    <location>
        <begin position="381"/>
        <end position="406"/>
    </location>
</feature>
<keyword evidence="1" id="KW-0769">Symport</keyword>
<keyword evidence="1" id="KW-0406">Ion transport</keyword>
<dbReference type="RefSeq" id="WP_329775205.1">
    <property type="nucleotide sequence ID" value="NZ_JAYDYW010000006.1"/>
</dbReference>
<evidence type="ECO:0000256" key="1">
    <source>
        <dbReference type="HAMAP-Rule" id="MF_02062"/>
    </source>
</evidence>
<feature type="transmembrane region" description="Helical" evidence="1">
    <location>
        <begin position="73"/>
        <end position="92"/>
    </location>
</feature>
<keyword evidence="1" id="KW-0813">Transport</keyword>
<dbReference type="InterPro" id="IPR004445">
    <property type="entry name" value="GltS"/>
</dbReference>
<accession>A0ABU7G6D1</accession>
<feature type="transmembrane region" description="Helical" evidence="1">
    <location>
        <begin position="98"/>
        <end position="115"/>
    </location>
</feature>
<keyword evidence="4" id="KW-1185">Reference proteome</keyword>
<evidence type="ECO:0000256" key="2">
    <source>
        <dbReference type="NCBIfam" id="TIGR00210"/>
    </source>
</evidence>
<keyword evidence="1" id="KW-0739">Sodium transport</keyword>
<comment type="subcellular location">
    <subcellularLocation>
        <location evidence="1">Cell inner membrane</location>
        <topology evidence="1">Multi-pass membrane protein</topology>
    </subcellularLocation>
</comment>
<evidence type="ECO:0000313" key="4">
    <source>
        <dbReference type="Proteomes" id="UP001310248"/>
    </source>
</evidence>
<comment type="similarity">
    <text evidence="1">Belongs to the glutamate:Na(+) symporter (ESS) (TC 2.A.27) family.</text>
</comment>
<keyword evidence="1" id="KW-1003">Cell membrane</keyword>
<keyword evidence="1" id="KW-1133">Transmembrane helix</keyword>
<sequence>MGIEFDNGVLLFDSFFTATIGILVLFIGRRINAAVGFLREFSIPEPVTGGILFSVMIGLIYALTSVEIEFTLVARDILLVYFFTTIGINSSLKDLLKGGMPLVILLGITIGYMILQNLTGITVAKIFGLESAVGMLGGSVSLIGGHGTAIAWAPRIAEDFGISNAMEIGIASATFGLILASLMGGPIAQFLVNRHNLKPKKEEPLDVGVAEKNKDNSITGFDFLDAILAIHVCVILGFLLNEAISQAGLQLPLFVTCLFAGIVMTNLVPNSLPRLTGTQWPSRKPAIALIADVSLGTFLAMSLMSMQLWTLIDLAGPILAILAAQFLIAILVNIFVVFPAMGKSYDAAVICSGFGGISLGSTPTAMANMSAVSQRYGNSHLAFIIVPLVCAFFIDLVNALLIPFFLANF</sequence>
<name>A0ABU7G6D1_9ALTE</name>
<feature type="transmembrane region" description="Helical" evidence="1">
    <location>
        <begin position="345"/>
        <end position="361"/>
    </location>
</feature>
<proteinExistence type="inferred from homology"/>
<organism evidence="3 4">
    <name type="scientific">Agarivorans aestuarii</name>
    <dbReference type="NCBI Taxonomy" id="1563703"/>
    <lineage>
        <taxon>Bacteria</taxon>
        <taxon>Pseudomonadati</taxon>
        <taxon>Pseudomonadota</taxon>
        <taxon>Gammaproteobacteria</taxon>
        <taxon>Alteromonadales</taxon>
        <taxon>Alteromonadaceae</taxon>
        <taxon>Agarivorans</taxon>
    </lineage>
</organism>
<protein>
    <recommendedName>
        <fullName evidence="1 2">Sodium/glutamate symporter</fullName>
    </recommendedName>
</protein>
<dbReference type="Pfam" id="PF03616">
    <property type="entry name" value="Glt_symporter"/>
    <property type="match status" value="1"/>
</dbReference>
<feature type="transmembrane region" description="Helical" evidence="1">
    <location>
        <begin position="223"/>
        <end position="241"/>
    </location>
</feature>
<feature type="transmembrane region" description="Helical" evidence="1">
    <location>
        <begin position="47"/>
        <end position="66"/>
    </location>
</feature>
<dbReference type="PANTHER" id="PTHR36178:SF1">
    <property type="entry name" value="SODIUM_GLUTAMATE SYMPORTER"/>
    <property type="match status" value="1"/>
</dbReference>
<evidence type="ECO:0000313" key="3">
    <source>
        <dbReference type="EMBL" id="MEE1673990.1"/>
    </source>
</evidence>
<reference evidence="4" key="1">
    <citation type="submission" date="2023-07" db="EMBL/GenBank/DDBJ databases">
        <title>Draft genome sequence of Agarivorans aestuarii strain ZMCS4, a CAZymes producing bacteria isolated from the marine brown algae Clodostephus spongiosus.</title>
        <authorList>
            <person name="Lorente B."/>
            <person name="Cabral C."/>
            <person name="Frias J."/>
            <person name="Faria J."/>
            <person name="Toubarro D."/>
        </authorList>
    </citation>
    <scope>NUCLEOTIDE SEQUENCE [LARGE SCALE GENOMIC DNA]</scope>
    <source>
        <strain evidence="4">ZMCS4</strain>
    </source>
</reference>
<feature type="transmembrane region" description="Helical" evidence="1">
    <location>
        <begin position="7"/>
        <end position="27"/>
    </location>
</feature>
<comment type="function">
    <text evidence="1">Catalyzes the sodium-dependent transport of glutamate.</text>
</comment>
<feature type="transmembrane region" description="Helical" evidence="1">
    <location>
        <begin position="289"/>
        <end position="312"/>
    </location>
</feature>
<dbReference type="Proteomes" id="UP001310248">
    <property type="component" value="Unassembled WGS sequence"/>
</dbReference>
<feature type="transmembrane region" description="Helical" evidence="1">
    <location>
        <begin position="318"/>
        <end position="338"/>
    </location>
</feature>
<keyword evidence="1" id="KW-0997">Cell inner membrane</keyword>
<reference evidence="3 4" key="2">
    <citation type="submission" date="2023-12" db="EMBL/GenBank/DDBJ databases">
        <authorList>
            <consortium name="Cladostephus spongiosus"/>
            <person name="Lorente B."/>
            <person name="Cabral C."/>
            <person name="Frias J."/>
            <person name="Faria J."/>
            <person name="Toubarro D."/>
        </authorList>
    </citation>
    <scope>NUCLEOTIDE SEQUENCE [LARGE SCALE GENOMIC DNA]</scope>
    <source>
        <strain evidence="3 4">ZMCS4</strain>
    </source>
</reference>
<dbReference type="NCBIfam" id="TIGR00210">
    <property type="entry name" value="gltS"/>
    <property type="match status" value="1"/>
</dbReference>
<keyword evidence="1" id="KW-0029">Amino-acid transport</keyword>
<comment type="caution">
    <text evidence="3">The sequence shown here is derived from an EMBL/GenBank/DDBJ whole genome shotgun (WGS) entry which is preliminary data.</text>
</comment>
<dbReference type="PANTHER" id="PTHR36178">
    <property type="entry name" value="SLR0625 PROTEIN"/>
    <property type="match status" value="1"/>
</dbReference>
<feature type="transmembrane region" description="Helical" evidence="1">
    <location>
        <begin position="127"/>
        <end position="153"/>
    </location>
</feature>
<keyword evidence="1" id="KW-0472">Membrane</keyword>
<dbReference type="HAMAP" id="MF_02062">
    <property type="entry name" value="GltS"/>
    <property type="match status" value="1"/>
</dbReference>
<feature type="transmembrane region" description="Helical" evidence="1">
    <location>
        <begin position="247"/>
        <end position="268"/>
    </location>
</feature>
<dbReference type="EMBL" id="JAYDYW010000006">
    <property type="protein sequence ID" value="MEE1673990.1"/>
    <property type="molecule type" value="Genomic_DNA"/>
</dbReference>
<keyword evidence="1" id="KW-0812">Transmembrane</keyword>
<keyword evidence="1" id="KW-0915">Sodium</keyword>
<feature type="transmembrane region" description="Helical" evidence="1">
    <location>
        <begin position="168"/>
        <end position="192"/>
    </location>
</feature>
<gene>
    <name evidence="1 3" type="primary">gltS</name>
    <name evidence="3" type="ORF">SNR37_003417</name>
</gene>